<dbReference type="InterPro" id="IPR011009">
    <property type="entry name" value="Kinase-like_dom_sf"/>
</dbReference>
<protein>
    <recommendedName>
        <fullName evidence="7">Protein kinase domain-containing protein</fullName>
    </recommendedName>
</protein>
<dbReference type="PANTHER" id="PTHR44167">
    <property type="entry name" value="OVARIAN-SPECIFIC SERINE/THREONINE-PROTEIN KINASE LOK-RELATED"/>
    <property type="match status" value="1"/>
</dbReference>
<feature type="region of interest" description="Disordered" evidence="2">
    <location>
        <begin position="645"/>
        <end position="779"/>
    </location>
</feature>
<dbReference type="OrthoDB" id="1711136at2759"/>
<dbReference type="InterPro" id="IPR020635">
    <property type="entry name" value="Tyr_kinase_cat_dom"/>
</dbReference>
<reference evidence="5 6" key="1">
    <citation type="submission" date="2014-11" db="EMBL/GenBank/DDBJ databases">
        <authorList>
            <person name="Zhu J."/>
            <person name="Qi W."/>
            <person name="Song R."/>
        </authorList>
    </citation>
    <scope>NUCLEOTIDE SEQUENCE [LARGE SCALE GENOMIC DNA]</scope>
</reference>
<feature type="compositionally biased region" description="Pro residues" evidence="2">
    <location>
        <begin position="753"/>
        <end position="765"/>
    </location>
</feature>
<keyword evidence="6" id="KW-1185">Reference proteome</keyword>
<evidence type="ECO:0000259" key="4">
    <source>
        <dbReference type="PROSITE" id="PS50089"/>
    </source>
</evidence>
<feature type="region of interest" description="Disordered" evidence="2">
    <location>
        <begin position="214"/>
        <end position="237"/>
    </location>
</feature>
<dbReference type="Proteomes" id="UP000041254">
    <property type="component" value="Unassembled WGS sequence"/>
</dbReference>
<name>A0A0G4F899_VITBC</name>
<feature type="compositionally biased region" description="Low complexity" evidence="2">
    <location>
        <begin position="1045"/>
        <end position="1059"/>
    </location>
</feature>
<dbReference type="Gene3D" id="1.10.510.10">
    <property type="entry name" value="Transferase(Phosphotransferase) domain 1"/>
    <property type="match status" value="1"/>
</dbReference>
<dbReference type="PROSITE" id="PS50089">
    <property type="entry name" value="ZF_RING_2"/>
    <property type="match status" value="1"/>
</dbReference>
<dbReference type="GO" id="GO:0005524">
    <property type="term" value="F:ATP binding"/>
    <property type="evidence" value="ECO:0007669"/>
    <property type="project" value="InterPro"/>
</dbReference>
<dbReference type="InterPro" id="IPR001841">
    <property type="entry name" value="Znf_RING"/>
</dbReference>
<dbReference type="Gene3D" id="3.30.200.20">
    <property type="entry name" value="Phosphorylase Kinase, domain 1"/>
    <property type="match status" value="1"/>
</dbReference>
<dbReference type="SMART" id="SM00219">
    <property type="entry name" value="TyrKc"/>
    <property type="match status" value="1"/>
</dbReference>
<dbReference type="PROSITE" id="PS50011">
    <property type="entry name" value="PROTEIN_KINASE_DOM"/>
    <property type="match status" value="1"/>
</dbReference>
<feature type="compositionally biased region" description="Polar residues" evidence="2">
    <location>
        <begin position="1085"/>
        <end position="1099"/>
    </location>
</feature>
<dbReference type="InterPro" id="IPR013083">
    <property type="entry name" value="Znf_RING/FYVE/PHD"/>
</dbReference>
<feature type="compositionally biased region" description="Low complexity" evidence="2">
    <location>
        <begin position="681"/>
        <end position="697"/>
    </location>
</feature>
<dbReference type="VEuPathDB" id="CryptoDB:Vbra_14649"/>
<evidence type="ECO:0000313" key="6">
    <source>
        <dbReference type="Proteomes" id="UP000041254"/>
    </source>
</evidence>
<dbReference type="GO" id="GO:0044773">
    <property type="term" value="P:mitotic DNA damage checkpoint signaling"/>
    <property type="evidence" value="ECO:0007669"/>
    <property type="project" value="TreeGrafter"/>
</dbReference>
<dbReference type="GO" id="GO:0008270">
    <property type="term" value="F:zinc ion binding"/>
    <property type="evidence" value="ECO:0007669"/>
    <property type="project" value="UniProtKB-KW"/>
</dbReference>
<sequence>MGKARGRARVVKAKRKADGRLFAMKIVSAASLADAKEAYREAIAASGCDSPNIIRVEHQASFYYETTDADGLPVVRVVIIMELCDGDLLSYISRRKEKGSNLTIEEAVELSFQALCGLDHLHSKDTVHRDIRSENVLTKGGVIKIACLGCARKVGDQLSVASSCAPASYYTAPELRGIDTSMIYAKESDVFSLGILLLEMLSLTPFPHLLAHTRRKLRKNSPTGRRSKSRESRSEDAQTTCAAAIPLRVLLPALIDEALTALQCGGLRKKGRGIGHDERLGALRQMLRRMLAADVKNRPSTMELLQLPIFLKLCQAHRPGASPVGKDESESAAQKEDCAVCQEHKINTRLLPCRHQVACTACAHKLAECPYCRSCIVSIEEGKKFGLTTYDQPPNIPSEDTTCSRQPPPCVSRAVQCSPTPSPVASKPSARQQHTNGGFSWRDVQTILERPSQVPALPVQETKRKRASRLHMDGILSPRLGRRDIVSASRRASGSLSPCGSPASPLTTRHPAQEIATPRTERWARQPGLLGWKVPLSKPPMTTFKTTLKMATGVQRLNQQPSPVLAFRESVIRKASLLSPPTSPRASRNRPYVITSQAPATTAVSADAIRRPLSRRVTQPPCQQGETAEEAVAVDSMDWLGQHVELHGGRHPPEAFNPSYYSPPGNYRLDADAAGEPHFVQAADQQQPMEPQPQQEGQGDGGAAGEQEQQGVDVPVVPPSHPEAAIGQSGMQAEGLQASSGEASPAVVAPQPQLQPTPAVVPPSTPNSTHSIAPPPPIAVAVESPQFPPPEGQGEGAGAGVLAPPTVEQPVGGGEGGVPVMVQPFVPQQMMPPVPPAAFFPAHQAMLALAAMGDGTQAPIIMPMAPQGGGQVFGPAVGMAVGMVAAAPPPPPPYAPWPSVHYEQGLVNSPPPPASEQQGGYAAGGMPSPGSPQSNATSRPPPPPLTPSPRTHNQHNHRTDHRNGRQQGGHRQQGQPGATQYHHTATNRGVAAGGYAAHHGQAAMMSGQQHQQHQQHQQQQPMQHQHQGGYGGWAGANASGGGNVYAAQQQQHQQYQNQPEHQHHPHHQQPAYGGYGPAYTAYGANNGQMNQYGNTQPHNQQQQQQQRFPTILPSPGSDGQQHGNYRHNGNNRRNDRGGGWRSPRGGPGGNGGGPRGGRNGRGGGPGDSRGRH</sequence>
<dbReference type="GO" id="GO:0005737">
    <property type="term" value="C:cytoplasm"/>
    <property type="evidence" value="ECO:0007669"/>
    <property type="project" value="TreeGrafter"/>
</dbReference>
<dbReference type="GO" id="GO:0005634">
    <property type="term" value="C:nucleus"/>
    <property type="evidence" value="ECO:0007669"/>
    <property type="project" value="TreeGrafter"/>
</dbReference>
<dbReference type="EMBL" id="CDMY01000385">
    <property type="protein sequence ID" value="CEM08594.1"/>
    <property type="molecule type" value="Genomic_DNA"/>
</dbReference>
<feature type="region of interest" description="Disordered" evidence="2">
    <location>
        <begin position="417"/>
        <end position="437"/>
    </location>
</feature>
<dbReference type="Pfam" id="PF00069">
    <property type="entry name" value="Pkinase"/>
    <property type="match status" value="1"/>
</dbReference>
<evidence type="ECO:0000256" key="2">
    <source>
        <dbReference type="SAM" id="MobiDB-lite"/>
    </source>
</evidence>
<evidence type="ECO:0000313" key="5">
    <source>
        <dbReference type="EMBL" id="CEM08594.1"/>
    </source>
</evidence>
<dbReference type="GO" id="GO:0004713">
    <property type="term" value="F:protein tyrosine kinase activity"/>
    <property type="evidence" value="ECO:0007669"/>
    <property type="project" value="InterPro"/>
</dbReference>
<keyword evidence="1" id="KW-0863">Zinc-finger</keyword>
<keyword evidence="1" id="KW-0479">Metal-binding</keyword>
<evidence type="ECO:0000259" key="3">
    <source>
        <dbReference type="PROSITE" id="PS50011"/>
    </source>
</evidence>
<evidence type="ECO:0008006" key="7">
    <source>
        <dbReference type="Google" id="ProtNLM"/>
    </source>
</evidence>
<dbReference type="SMART" id="SM00184">
    <property type="entry name" value="RING"/>
    <property type="match status" value="1"/>
</dbReference>
<proteinExistence type="predicted"/>
<keyword evidence="1" id="KW-0862">Zinc</keyword>
<feature type="compositionally biased region" description="Gly residues" evidence="2">
    <location>
        <begin position="1028"/>
        <end position="1043"/>
    </location>
</feature>
<accession>A0A0G4F899</accession>
<evidence type="ECO:0000256" key="1">
    <source>
        <dbReference type="PROSITE-ProRule" id="PRU00175"/>
    </source>
</evidence>
<feature type="domain" description="RING-type" evidence="4">
    <location>
        <begin position="338"/>
        <end position="373"/>
    </location>
</feature>
<dbReference type="AlphaFoldDB" id="A0A0G4F899"/>
<feature type="region of interest" description="Disordered" evidence="2">
    <location>
        <begin position="489"/>
        <end position="509"/>
    </location>
</feature>
<feature type="compositionally biased region" description="Low complexity" evidence="2">
    <location>
        <begin position="1000"/>
        <end position="1027"/>
    </location>
</feature>
<dbReference type="SUPFAM" id="SSF56112">
    <property type="entry name" value="Protein kinase-like (PK-like)"/>
    <property type="match status" value="1"/>
</dbReference>
<feature type="compositionally biased region" description="Gly residues" evidence="2">
    <location>
        <begin position="1139"/>
        <end position="1172"/>
    </location>
</feature>
<feature type="domain" description="Protein kinase" evidence="3">
    <location>
        <begin position="1"/>
        <end position="310"/>
    </location>
</feature>
<dbReference type="Gene3D" id="3.30.40.10">
    <property type="entry name" value="Zinc/RING finger domain, C3HC4 (zinc finger)"/>
    <property type="match status" value="1"/>
</dbReference>
<dbReference type="Pfam" id="PF13920">
    <property type="entry name" value="zf-C3HC4_3"/>
    <property type="match status" value="1"/>
</dbReference>
<dbReference type="SUPFAM" id="SSF57850">
    <property type="entry name" value="RING/U-box"/>
    <property type="match status" value="1"/>
</dbReference>
<dbReference type="STRING" id="1169540.A0A0G4F899"/>
<feature type="region of interest" description="Disordered" evidence="2">
    <location>
        <begin position="905"/>
        <end position="981"/>
    </location>
</feature>
<dbReference type="InParanoid" id="A0A0G4F899"/>
<feature type="compositionally biased region" description="Low complexity" evidence="2">
    <location>
        <begin position="1068"/>
        <end position="1084"/>
    </location>
</feature>
<dbReference type="InterPro" id="IPR000719">
    <property type="entry name" value="Prot_kinase_dom"/>
</dbReference>
<organism evidence="5 6">
    <name type="scientific">Vitrella brassicaformis (strain CCMP3155)</name>
    <dbReference type="NCBI Taxonomy" id="1169540"/>
    <lineage>
        <taxon>Eukaryota</taxon>
        <taxon>Sar</taxon>
        <taxon>Alveolata</taxon>
        <taxon>Colpodellida</taxon>
        <taxon>Vitrellaceae</taxon>
        <taxon>Vitrella</taxon>
    </lineage>
</organism>
<gene>
    <name evidence="5" type="ORF">Vbra_14649</name>
</gene>
<dbReference type="PANTHER" id="PTHR44167:SF18">
    <property type="entry name" value="PROTEIN KINASE DOMAIN-CONTAINING PROTEIN"/>
    <property type="match status" value="1"/>
</dbReference>
<dbReference type="GO" id="GO:0004674">
    <property type="term" value="F:protein serine/threonine kinase activity"/>
    <property type="evidence" value="ECO:0007669"/>
    <property type="project" value="TreeGrafter"/>
</dbReference>
<feature type="region of interest" description="Disordered" evidence="2">
    <location>
        <begin position="1000"/>
        <end position="1172"/>
    </location>
</feature>